<dbReference type="CDD" id="cd00829">
    <property type="entry name" value="SCP-x_thiolase"/>
    <property type="match status" value="1"/>
</dbReference>
<evidence type="ECO:0000259" key="1">
    <source>
        <dbReference type="Pfam" id="PF00108"/>
    </source>
</evidence>
<dbReference type="PIRSF" id="PIRSF000429">
    <property type="entry name" value="Ac-CoA_Ac_transf"/>
    <property type="match status" value="1"/>
</dbReference>
<keyword evidence="4" id="KW-1185">Reference proteome</keyword>
<dbReference type="EMBL" id="VSIY01000004">
    <property type="protein sequence ID" value="TYB82315.1"/>
    <property type="molecule type" value="Genomic_DNA"/>
</dbReference>
<dbReference type="PANTHER" id="PTHR42870">
    <property type="entry name" value="ACETYL-COA C-ACETYLTRANSFERASE"/>
    <property type="match status" value="1"/>
</dbReference>
<sequence>MSTLTIKDRVAIVGMGETEFGKGLAGSEMELACRAIRTALDEAGIAAHEVDGLSCSNMEATHEEDLADTMGFGDITFFSRIPAGGGGGCGTVGQAAMAIATGQAKVVVVWRSRKRSGRASRVWGKTAQEVTDYEAWLRPFGMIRPVDDIAPMARRYMHDFGATREDLGRIALTFRANANQNPRAMMQAKTLTMEQYLGARWISEPLCLFDCCLETDGAVAFVLVSAERAKDCPTKPAYVHAFAQGITPGSSLMANYNLDDPYRLQTYAAATRLWRDSDIQPGDVKVAQIYDAFTPEVLWSLEGFGFCERGEAADFVRRGEIGPSGKLPLNTAGGSLSEAYIHGFNLISEAVRQVRGTSTAQVDDVDSAFVCSSEGVPTSAIVLR</sequence>
<feature type="domain" description="Thiolase N-terminal" evidence="1">
    <location>
        <begin position="10"/>
        <end position="184"/>
    </location>
</feature>
<name>A0A5D0RN97_9RHOB</name>
<evidence type="ECO:0000313" key="4">
    <source>
        <dbReference type="Proteomes" id="UP000322080"/>
    </source>
</evidence>
<dbReference type="InterPro" id="IPR055140">
    <property type="entry name" value="Thiolase_C_2"/>
</dbReference>
<dbReference type="RefSeq" id="WP_148377079.1">
    <property type="nucleotide sequence ID" value="NZ_VSIY01000004.1"/>
</dbReference>
<dbReference type="NCBIfam" id="NF005892">
    <property type="entry name" value="PRK07855.1"/>
    <property type="match status" value="1"/>
</dbReference>
<dbReference type="PANTHER" id="PTHR42870:SF1">
    <property type="entry name" value="NON-SPECIFIC LIPID-TRANSFER PROTEIN-LIKE 2"/>
    <property type="match status" value="1"/>
</dbReference>
<dbReference type="Pfam" id="PF00108">
    <property type="entry name" value="Thiolase_N"/>
    <property type="match status" value="1"/>
</dbReference>
<dbReference type="Gene3D" id="3.40.47.10">
    <property type="match status" value="1"/>
</dbReference>
<evidence type="ECO:0000259" key="2">
    <source>
        <dbReference type="Pfam" id="PF22691"/>
    </source>
</evidence>
<protein>
    <submittedName>
        <fullName evidence="3">Lipid-transfer protein</fullName>
    </submittedName>
</protein>
<dbReference type="SUPFAM" id="SSF53901">
    <property type="entry name" value="Thiolase-like"/>
    <property type="match status" value="2"/>
</dbReference>
<dbReference type="GO" id="GO:0003988">
    <property type="term" value="F:acetyl-CoA C-acyltransferase activity"/>
    <property type="evidence" value="ECO:0007669"/>
    <property type="project" value="UniProtKB-ARBA"/>
</dbReference>
<gene>
    <name evidence="3" type="ORF">FVF75_06235</name>
</gene>
<proteinExistence type="predicted"/>
<dbReference type="InterPro" id="IPR020616">
    <property type="entry name" value="Thiolase_N"/>
</dbReference>
<organism evidence="3 4">
    <name type="scientific">Maritimibacter fusiformis</name>
    <dbReference type="NCBI Taxonomy" id="2603819"/>
    <lineage>
        <taxon>Bacteria</taxon>
        <taxon>Pseudomonadati</taxon>
        <taxon>Pseudomonadota</taxon>
        <taxon>Alphaproteobacteria</taxon>
        <taxon>Rhodobacterales</taxon>
        <taxon>Roseobacteraceae</taxon>
        <taxon>Maritimibacter</taxon>
    </lineage>
</organism>
<comment type="caution">
    <text evidence="3">The sequence shown here is derived from an EMBL/GenBank/DDBJ whole genome shotgun (WGS) entry which is preliminary data.</text>
</comment>
<dbReference type="Proteomes" id="UP000322080">
    <property type="component" value="Unassembled WGS sequence"/>
</dbReference>
<feature type="domain" description="Thiolase C-terminal" evidence="2">
    <location>
        <begin position="265"/>
        <end position="381"/>
    </location>
</feature>
<dbReference type="AlphaFoldDB" id="A0A5D0RN97"/>
<evidence type="ECO:0000313" key="3">
    <source>
        <dbReference type="EMBL" id="TYB82315.1"/>
    </source>
</evidence>
<dbReference type="Pfam" id="PF22691">
    <property type="entry name" value="Thiolase_C_1"/>
    <property type="match status" value="1"/>
</dbReference>
<reference evidence="3 4" key="1">
    <citation type="submission" date="2019-08" db="EMBL/GenBank/DDBJ databases">
        <title>Identification of a novel species of the genus Boseongicola.</title>
        <authorList>
            <person name="Zhang X.-Q."/>
        </authorList>
    </citation>
    <scope>NUCLEOTIDE SEQUENCE [LARGE SCALE GENOMIC DNA]</scope>
    <source>
        <strain evidence="3 4">HY14</strain>
    </source>
</reference>
<accession>A0A5D0RN97</accession>
<dbReference type="InterPro" id="IPR016039">
    <property type="entry name" value="Thiolase-like"/>
</dbReference>
<dbReference type="InterPro" id="IPR002155">
    <property type="entry name" value="Thiolase"/>
</dbReference>